<feature type="domain" description="Transposase IS204/IS1001/IS1096/IS1165 DDE" evidence="1">
    <location>
        <begin position="1"/>
        <end position="77"/>
    </location>
</feature>
<dbReference type="Pfam" id="PF01610">
    <property type="entry name" value="DDE_Tnp_ISL3"/>
    <property type="match status" value="1"/>
</dbReference>
<protein>
    <submittedName>
        <fullName evidence="3">Transposase</fullName>
    </submittedName>
</protein>
<gene>
    <name evidence="3" type="ORF">BECKLFY1418A_GA0070994_100429</name>
    <name evidence="2" type="ORF">BECKLFY1418B_GA0070995_10028</name>
</gene>
<evidence type="ECO:0000313" key="3">
    <source>
        <dbReference type="EMBL" id="VFJ88431.1"/>
    </source>
</evidence>
<dbReference type="EMBL" id="CAADFH010000004">
    <property type="protein sequence ID" value="VFJ88431.1"/>
    <property type="molecule type" value="Genomic_DNA"/>
</dbReference>
<sequence>MAHMSKAIDEVRAKETKELKEQGLELGLTRSRWLLLKRTKNLMEKQDTKLAELLKLNPSSIRSYLLKEEFPLFWTYASPYWS</sequence>
<name>A0A450U8Y6_9GAMM</name>
<dbReference type="EMBL" id="CAADFF010000002">
    <property type="protein sequence ID" value="VFJ86163.1"/>
    <property type="molecule type" value="Genomic_DNA"/>
</dbReference>
<accession>A0A450U8Y6</accession>
<proteinExistence type="predicted"/>
<reference evidence="3" key="1">
    <citation type="submission" date="2019-02" db="EMBL/GenBank/DDBJ databases">
        <authorList>
            <person name="Gruber-Vodicka R. H."/>
            <person name="Seah K. B. B."/>
        </authorList>
    </citation>
    <scope>NUCLEOTIDE SEQUENCE</scope>
    <source>
        <strain evidence="3">BECK_M6</strain>
        <strain evidence="2">BECK_M7</strain>
    </source>
</reference>
<organism evidence="3">
    <name type="scientific">Candidatus Kentrum sp. LFY</name>
    <dbReference type="NCBI Taxonomy" id="2126342"/>
    <lineage>
        <taxon>Bacteria</taxon>
        <taxon>Pseudomonadati</taxon>
        <taxon>Pseudomonadota</taxon>
        <taxon>Gammaproteobacteria</taxon>
        <taxon>Candidatus Kentrum</taxon>
    </lineage>
</organism>
<evidence type="ECO:0000313" key="2">
    <source>
        <dbReference type="EMBL" id="VFJ86163.1"/>
    </source>
</evidence>
<dbReference type="AlphaFoldDB" id="A0A450U8Y6"/>
<evidence type="ECO:0000259" key="1">
    <source>
        <dbReference type="Pfam" id="PF01610"/>
    </source>
</evidence>
<dbReference type="InterPro" id="IPR002560">
    <property type="entry name" value="Transposase_DDE"/>
</dbReference>